<keyword evidence="1" id="KW-1133">Transmembrane helix</keyword>
<keyword evidence="1" id="KW-0472">Membrane</keyword>
<evidence type="ECO:0000313" key="3">
    <source>
        <dbReference type="Proteomes" id="UP000004994"/>
    </source>
</evidence>
<name>A0A3Q7GEW1_SOLLC</name>
<evidence type="ECO:0000256" key="1">
    <source>
        <dbReference type="SAM" id="Phobius"/>
    </source>
</evidence>
<dbReference type="EnsemblPlants" id="Solyc05g018450.1.1">
    <property type="protein sequence ID" value="Solyc05g018450.1.1.1"/>
    <property type="gene ID" value="Solyc05g018450.1"/>
</dbReference>
<accession>A0A3Q7GEW1</accession>
<dbReference type="PaxDb" id="4081-Solyc05g018450.1.1"/>
<keyword evidence="3" id="KW-1185">Reference proteome</keyword>
<proteinExistence type="predicted"/>
<sequence length="52" mass="6270">MEGTTHNNSYSHVLSTNCYIFFCIKYLFSCNVMRRCRYSIRTSCECYNSERH</sequence>
<dbReference type="InParanoid" id="A0A3Q7GEW1"/>
<dbReference type="AlphaFoldDB" id="A0A3Q7GEW1"/>
<keyword evidence="1" id="KW-0812">Transmembrane</keyword>
<feature type="transmembrane region" description="Helical" evidence="1">
    <location>
        <begin position="12"/>
        <end position="28"/>
    </location>
</feature>
<organism evidence="2">
    <name type="scientific">Solanum lycopersicum</name>
    <name type="common">Tomato</name>
    <name type="synonym">Lycopersicon esculentum</name>
    <dbReference type="NCBI Taxonomy" id="4081"/>
    <lineage>
        <taxon>Eukaryota</taxon>
        <taxon>Viridiplantae</taxon>
        <taxon>Streptophyta</taxon>
        <taxon>Embryophyta</taxon>
        <taxon>Tracheophyta</taxon>
        <taxon>Spermatophyta</taxon>
        <taxon>Magnoliopsida</taxon>
        <taxon>eudicotyledons</taxon>
        <taxon>Gunneridae</taxon>
        <taxon>Pentapetalae</taxon>
        <taxon>asterids</taxon>
        <taxon>lamiids</taxon>
        <taxon>Solanales</taxon>
        <taxon>Solanaceae</taxon>
        <taxon>Solanoideae</taxon>
        <taxon>Solaneae</taxon>
        <taxon>Solanum</taxon>
        <taxon>Solanum subgen. Lycopersicon</taxon>
    </lineage>
</organism>
<reference evidence="2" key="1">
    <citation type="journal article" date="2012" name="Nature">
        <title>The tomato genome sequence provides insights into fleshy fruit evolution.</title>
        <authorList>
            <consortium name="Tomato Genome Consortium"/>
        </authorList>
    </citation>
    <scope>NUCLEOTIDE SEQUENCE [LARGE SCALE GENOMIC DNA]</scope>
    <source>
        <strain evidence="2">cv. Heinz 1706</strain>
    </source>
</reference>
<protein>
    <submittedName>
        <fullName evidence="2">Uncharacterized protein</fullName>
    </submittedName>
</protein>
<dbReference type="Proteomes" id="UP000004994">
    <property type="component" value="Chromosome 5"/>
</dbReference>
<dbReference type="Gramene" id="Solyc05g018450.1.1">
    <property type="protein sequence ID" value="Solyc05g018450.1.1.1"/>
    <property type="gene ID" value="Solyc05g018450.1"/>
</dbReference>
<reference evidence="2" key="2">
    <citation type="submission" date="2019-01" db="UniProtKB">
        <authorList>
            <consortium name="EnsemblPlants"/>
        </authorList>
    </citation>
    <scope>IDENTIFICATION</scope>
    <source>
        <strain evidence="2">cv. Heinz 1706</strain>
    </source>
</reference>
<evidence type="ECO:0000313" key="2">
    <source>
        <dbReference type="EnsemblPlants" id="Solyc05g018450.1.1.1"/>
    </source>
</evidence>